<evidence type="ECO:0000256" key="1">
    <source>
        <dbReference type="SAM" id="MobiDB-lite"/>
    </source>
</evidence>
<feature type="region of interest" description="Disordered" evidence="1">
    <location>
        <begin position="80"/>
        <end position="106"/>
    </location>
</feature>
<accession>A0A0D2N3P7</accession>
<evidence type="ECO:0000313" key="3">
    <source>
        <dbReference type="Proteomes" id="UP000054270"/>
    </source>
</evidence>
<sequence>MEVAAFSLEALKSARVVRCGGGSVLPCAVGKHQRGRWLGRWRHTSRARTLASLPTILFSVVSLVPPNVPQPPPRRRLTLARHAHHKSARARRASSSTKRRQSRGSVRIHVHTHRERWYIVQEKVRTIAQTGSGSTGVVGWARVTTTRARDGAAITR</sequence>
<proteinExistence type="predicted"/>
<gene>
    <name evidence="2" type="ORF">HYPSUDRAFT_484324</name>
</gene>
<organism evidence="2 3">
    <name type="scientific">Hypholoma sublateritium (strain FD-334 SS-4)</name>
    <dbReference type="NCBI Taxonomy" id="945553"/>
    <lineage>
        <taxon>Eukaryota</taxon>
        <taxon>Fungi</taxon>
        <taxon>Dikarya</taxon>
        <taxon>Basidiomycota</taxon>
        <taxon>Agaricomycotina</taxon>
        <taxon>Agaricomycetes</taxon>
        <taxon>Agaricomycetidae</taxon>
        <taxon>Agaricales</taxon>
        <taxon>Agaricineae</taxon>
        <taxon>Strophariaceae</taxon>
        <taxon>Hypholoma</taxon>
    </lineage>
</organism>
<dbReference type="AlphaFoldDB" id="A0A0D2N3P7"/>
<dbReference type="Proteomes" id="UP000054270">
    <property type="component" value="Unassembled WGS sequence"/>
</dbReference>
<name>A0A0D2N3P7_HYPSF</name>
<protein>
    <submittedName>
        <fullName evidence="2">Uncharacterized protein</fullName>
    </submittedName>
</protein>
<reference evidence="3" key="1">
    <citation type="submission" date="2014-04" db="EMBL/GenBank/DDBJ databases">
        <title>Evolutionary Origins and Diversification of the Mycorrhizal Mutualists.</title>
        <authorList>
            <consortium name="DOE Joint Genome Institute"/>
            <consortium name="Mycorrhizal Genomics Consortium"/>
            <person name="Kohler A."/>
            <person name="Kuo A."/>
            <person name="Nagy L.G."/>
            <person name="Floudas D."/>
            <person name="Copeland A."/>
            <person name="Barry K.W."/>
            <person name="Cichocki N."/>
            <person name="Veneault-Fourrey C."/>
            <person name="LaButti K."/>
            <person name="Lindquist E.A."/>
            <person name="Lipzen A."/>
            <person name="Lundell T."/>
            <person name="Morin E."/>
            <person name="Murat C."/>
            <person name="Riley R."/>
            <person name="Ohm R."/>
            <person name="Sun H."/>
            <person name="Tunlid A."/>
            <person name="Henrissat B."/>
            <person name="Grigoriev I.V."/>
            <person name="Hibbett D.S."/>
            <person name="Martin F."/>
        </authorList>
    </citation>
    <scope>NUCLEOTIDE SEQUENCE [LARGE SCALE GENOMIC DNA]</scope>
    <source>
        <strain evidence="3">FD-334 SS-4</strain>
    </source>
</reference>
<evidence type="ECO:0000313" key="2">
    <source>
        <dbReference type="EMBL" id="KJA13869.1"/>
    </source>
</evidence>
<keyword evidence="3" id="KW-1185">Reference proteome</keyword>
<dbReference type="EMBL" id="KN817708">
    <property type="protein sequence ID" value="KJA13869.1"/>
    <property type="molecule type" value="Genomic_DNA"/>
</dbReference>